<evidence type="ECO:0008006" key="4">
    <source>
        <dbReference type="Google" id="ProtNLM"/>
    </source>
</evidence>
<proteinExistence type="predicted"/>
<evidence type="ECO:0000256" key="1">
    <source>
        <dbReference type="SAM" id="Phobius"/>
    </source>
</evidence>
<evidence type="ECO:0000313" key="3">
    <source>
        <dbReference type="Proteomes" id="UP000229317"/>
    </source>
</evidence>
<keyword evidence="1" id="KW-0472">Membrane</keyword>
<sequence>MIKYSKKGFSLIDVIFAIGIILVSLISILGLLRYVIIAGRVSNDKFIATNLAEEGVEIIRAIRDSNWLAGGNWDDNLPSAAEYKRVDYRQNILLNDDPNAYLNIDSSGFYSYDAGTPTKFQRRIYFDPTVQCTPAGDVGQCIHVVSEVKWENYTLVIEDRLYNWRP</sequence>
<name>A0A2H0KTW0_9BACT</name>
<dbReference type="AlphaFoldDB" id="A0A2H0KTW0"/>
<dbReference type="Proteomes" id="UP000229317">
    <property type="component" value="Unassembled WGS sequence"/>
</dbReference>
<keyword evidence="1" id="KW-1133">Transmembrane helix</keyword>
<comment type="caution">
    <text evidence="2">The sequence shown here is derived from an EMBL/GenBank/DDBJ whole genome shotgun (WGS) entry which is preliminary data.</text>
</comment>
<reference evidence="2 3" key="1">
    <citation type="submission" date="2017-09" db="EMBL/GenBank/DDBJ databases">
        <title>Depth-based differentiation of microbial function through sediment-hosted aquifers and enrichment of novel symbionts in the deep terrestrial subsurface.</title>
        <authorList>
            <person name="Probst A.J."/>
            <person name="Ladd B."/>
            <person name="Jarett J.K."/>
            <person name="Geller-Mcgrath D.E."/>
            <person name="Sieber C.M."/>
            <person name="Emerson J.B."/>
            <person name="Anantharaman K."/>
            <person name="Thomas B.C."/>
            <person name="Malmstrom R."/>
            <person name="Stieglmeier M."/>
            <person name="Klingl A."/>
            <person name="Woyke T."/>
            <person name="Ryan C.M."/>
            <person name="Banfield J.F."/>
        </authorList>
    </citation>
    <scope>NUCLEOTIDE SEQUENCE [LARGE SCALE GENOMIC DNA]</scope>
    <source>
        <strain evidence="2">CG11_big_fil_rev_8_21_14_0_20_40_15</strain>
    </source>
</reference>
<protein>
    <recommendedName>
        <fullName evidence="4">Type II secretion system protein</fullName>
    </recommendedName>
</protein>
<dbReference type="EMBL" id="PCVO01000004">
    <property type="protein sequence ID" value="PIQ75601.1"/>
    <property type="molecule type" value="Genomic_DNA"/>
</dbReference>
<organism evidence="2 3">
    <name type="scientific">Candidatus Portnoybacteria bacterium CG11_big_fil_rev_8_21_14_0_20_40_15</name>
    <dbReference type="NCBI Taxonomy" id="1974817"/>
    <lineage>
        <taxon>Bacteria</taxon>
        <taxon>Candidatus Portnoyibacteriota</taxon>
    </lineage>
</organism>
<feature type="transmembrane region" description="Helical" evidence="1">
    <location>
        <begin position="12"/>
        <end position="36"/>
    </location>
</feature>
<evidence type="ECO:0000313" key="2">
    <source>
        <dbReference type="EMBL" id="PIQ75601.1"/>
    </source>
</evidence>
<gene>
    <name evidence="2" type="ORF">COV84_00360</name>
</gene>
<keyword evidence="1" id="KW-0812">Transmembrane</keyword>
<accession>A0A2H0KTW0</accession>